<evidence type="ECO:0000256" key="5">
    <source>
        <dbReference type="PROSITE-ProRule" id="PRU00352"/>
    </source>
</evidence>
<dbReference type="PANTHER" id="PTHR11036">
    <property type="entry name" value="SEMAPHORIN"/>
    <property type="match status" value="1"/>
</dbReference>
<dbReference type="GO" id="GO:0030335">
    <property type="term" value="P:positive regulation of cell migration"/>
    <property type="evidence" value="ECO:0007669"/>
    <property type="project" value="TreeGrafter"/>
</dbReference>
<dbReference type="InterPro" id="IPR015943">
    <property type="entry name" value="WD40/YVTN_repeat-like_dom_sf"/>
</dbReference>
<organism evidence="9">
    <name type="scientific">Callorhinchus milii</name>
    <name type="common">Ghost shark</name>
    <dbReference type="NCBI Taxonomy" id="7868"/>
    <lineage>
        <taxon>Eukaryota</taxon>
        <taxon>Metazoa</taxon>
        <taxon>Chordata</taxon>
        <taxon>Craniata</taxon>
        <taxon>Vertebrata</taxon>
        <taxon>Chondrichthyes</taxon>
        <taxon>Holocephali</taxon>
        <taxon>Chimaeriformes</taxon>
        <taxon>Callorhinchidae</taxon>
        <taxon>Callorhinchus</taxon>
    </lineage>
</organism>
<feature type="signal peptide" evidence="7">
    <location>
        <begin position="1"/>
        <end position="26"/>
    </location>
</feature>
<feature type="non-terminal residue" evidence="9">
    <location>
        <position position="865"/>
    </location>
</feature>
<feature type="transmembrane region" description="Helical" evidence="6">
    <location>
        <begin position="590"/>
        <end position="614"/>
    </location>
</feature>
<dbReference type="AlphaFoldDB" id="V9KEM6"/>
<dbReference type="InterPro" id="IPR001627">
    <property type="entry name" value="Semap_dom"/>
</dbReference>
<evidence type="ECO:0000256" key="2">
    <source>
        <dbReference type="ARBA" id="ARBA00023136"/>
    </source>
</evidence>
<keyword evidence="7" id="KW-0732">Signal</keyword>
<sequence>MRGHKLTSPVLPLALFVTSFACSATAFPSDDEPLNTRSTWDARDYPVFRGFGDDNETGAGGLGFQRMLTIDQTLYIAARDHVYAFDLVQGDMVVRKKLTWKTKAMDMENCAMRGKRRDECSNFIRVLVRRSDQTLLVCGTNAFNPVCRIYKSDTLQQEGSDMNGQARCPFDARQPHVGLFADGNLYSATMADFLASDAVIYRSLGQNPVLRTVKYDSKWLKEPHFLQVIEHRDYVYFFFREIAVEYSTLGRVQFSRVARVCRVDGGGSPRELDKYWTSYLKVRLNCSVPGDSIFYFDVLQSMTGIVNINGRPAVIGTFSTQANSIPGSAVCAFYMEDIATAFRGRFQEQRPGDAAWIPVPEDRVPTPRPGSCAGQGEAAGYSCSSHFPDETLSFIKSHPLLLGAVPSVLETPWFTTIGVRYRLTQVMAHTEAGPSRNHTLLFLASETGLLLKVLMRSTADAAEQGLLLEEMDVYSTAKCEPGAEDRRVVGLEMDAERRAIFVAFSGCVVRVPFSHCEKHSSCKQTCLAARDPDCGWVKPGLCKTLTHDIGSGYEQDIEFGARLPQETCEVAGVSQEQGNKESGQDVTVNLLVISTVCSFVLGGLVSGLLLSLYCRRALSKAKRSSKMADTCCPSPTISLPTLVKLNRLLELDGDAKEGKEDGCSPRMYTSFLVNGEPKNPQDQCPQLVGLPTPDATPELPVRRSTGLRNLNHNDAKDFGEVKACRLTGPIRRSPSGQNIHIPSAAVLPNNTHDRPVPALAPAHGARERDAITVRDEHKLPSALPIKEVALDTLMRQIQEMGGSTEAKLIDTAIVCPAVPLANRNQPRVPDTETAAYYTSCTLPRDSLVGTCPPGGQCRSAVEANG</sequence>
<dbReference type="GO" id="GO:0005886">
    <property type="term" value="C:plasma membrane"/>
    <property type="evidence" value="ECO:0007669"/>
    <property type="project" value="TreeGrafter"/>
</dbReference>
<dbReference type="GO" id="GO:0045499">
    <property type="term" value="F:chemorepellent activity"/>
    <property type="evidence" value="ECO:0007669"/>
    <property type="project" value="TreeGrafter"/>
</dbReference>
<dbReference type="Pfam" id="PF01437">
    <property type="entry name" value="PSI"/>
    <property type="match status" value="1"/>
</dbReference>
<evidence type="ECO:0000256" key="7">
    <source>
        <dbReference type="SAM" id="SignalP"/>
    </source>
</evidence>
<keyword evidence="3" id="KW-1015">Disulfide bond</keyword>
<dbReference type="GO" id="GO:0030215">
    <property type="term" value="F:semaphorin receptor binding"/>
    <property type="evidence" value="ECO:0007669"/>
    <property type="project" value="InterPro"/>
</dbReference>
<proteinExistence type="evidence at transcript level"/>
<feature type="domain" description="Sema" evidence="8">
    <location>
        <begin position="31"/>
        <end position="513"/>
    </location>
</feature>
<dbReference type="PROSITE" id="PS51257">
    <property type="entry name" value="PROKAR_LIPOPROTEIN"/>
    <property type="match status" value="1"/>
</dbReference>
<evidence type="ECO:0000256" key="4">
    <source>
        <dbReference type="ARBA" id="ARBA00023180"/>
    </source>
</evidence>
<comment type="caution">
    <text evidence="5">Lacks conserved residue(s) required for the propagation of feature annotation.</text>
</comment>
<dbReference type="Pfam" id="PF01403">
    <property type="entry name" value="Sema"/>
    <property type="match status" value="1"/>
</dbReference>
<dbReference type="EMBL" id="JW863747">
    <property type="protein sequence ID" value="AFO96264.1"/>
    <property type="molecule type" value="mRNA"/>
</dbReference>
<keyword evidence="2 6" id="KW-0472">Membrane</keyword>
<dbReference type="GO" id="GO:0001755">
    <property type="term" value="P:neural crest cell migration"/>
    <property type="evidence" value="ECO:0007669"/>
    <property type="project" value="TreeGrafter"/>
</dbReference>
<evidence type="ECO:0000313" key="9">
    <source>
        <dbReference type="EMBL" id="AFO96264.1"/>
    </source>
</evidence>
<feature type="chain" id="PRO_5004777965" evidence="7">
    <location>
        <begin position="27"/>
        <end position="865"/>
    </location>
</feature>
<dbReference type="SUPFAM" id="SSF103575">
    <property type="entry name" value="Plexin repeat"/>
    <property type="match status" value="1"/>
</dbReference>
<keyword evidence="6" id="KW-0812">Transmembrane</keyword>
<evidence type="ECO:0000256" key="6">
    <source>
        <dbReference type="SAM" id="Phobius"/>
    </source>
</evidence>
<comment type="subcellular location">
    <subcellularLocation>
        <location evidence="1">Membrane</location>
    </subcellularLocation>
</comment>
<dbReference type="InterPro" id="IPR036352">
    <property type="entry name" value="Semap_dom_sf"/>
</dbReference>
<keyword evidence="4" id="KW-0325">Glycoprotein</keyword>
<accession>V9KEM6</accession>
<dbReference type="GO" id="GO:0007411">
    <property type="term" value="P:axon guidance"/>
    <property type="evidence" value="ECO:0007669"/>
    <property type="project" value="TreeGrafter"/>
</dbReference>
<dbReference type="InterPro" id="IPR002165">
    <property type="entry name" value="Plexin_repeat"/>
</dbReference>
<dbReference type="PROSITE" id="PS51004">
    <property type="entry name" value="SEMA"/>
    <property type="match status" value="1"/>
</dbReference>
<dbReference type="Gene3D" id="2.130.10.10">
    <property type="entry name" value="YVTN repeat-like/Quinoprotein amine dehydrogenase"/>
    <property type="match status" value="1"/>
</dbReference>
<name>V9KEM6_CALMI</name>
<dbReference type="GO" id="GO:0071526">
    <property type="term" value="P:semaphorin-plexin signaling pathway"/>
    <property type="evidence" value="ECO:0007669"/>
    <property type="project" value="TreeGrafter"/>
</dbReference>
<evidence type="ECO:0000256" key="3">
    <source>
        <dbReference type="ARBA" id="ARBA00023157"/>
    </source>
</evidence>
<dbReference type="InterPro" id="IPR027231">
    <property type="entry name" value="Semaphorin"/>
</dbReference>
<evidence type="ECO:0000256" key="1">
    <source>
        <dbReference type="ARBA" id="ARBA00004370"/>
    </source>
</evidence>
<dbReference type="SUPFAM" id="SSF101912">
    <property type="entry name" value="Sema domain"/>
    <property type="match status" value="1"/>
</dbReference>
<dbReference type="Gene3D" id="3.30.1680.10">
    <property type="entry name" value="ligand-binding face of the semaphorins, domain 2"/>
    <property type="match status" value="1"/>
</dbReference>
<evidence type="ECO:0000259" key="8">
    <source>
        <dbReference type="PROSITE" id="PS51004"/>
    </source>
</evidence>
<dbReference type="SMART" id="SM00630">
    <property type="entry name" value="Sema"/>
    <property type="match status" value="1"/>
</dbReference>
<dbReference type="PANTHER" id="PTHR11036:SF11">
    <property type="entry name" value="SEMAPHORIN-6C"/>
    <property type="match status" value="1"/>
</dbReference>
<reference evidence="9" key="1">
    <citation type="journal article" date="2014" name="Nature">
        <title>Elephant shark genome provides unique insights into gnathostome evolution.</title>
        <authorList>
            <consortium name="International Elephant Shark Genome Sequencing Consortium"/>
            <person name="Venkatesh B."/>
            <person name="Lee A.P."/>
            <person name="Ravi V."/>
            <person name="Maurya A.K."/>
            <person name="Lian M.M."/>
            <person name="Swann J.B."/>
            <person name="Ohta Y."/>
            <person name="Flajnik M.F."/>
            <person name="Sutoh Y."/>
            <person name="Kasahara M."/>
            <person name="Hoon S."/>
            <person name="Gangu V."/>
            <person name="Roy S.W."/>
            <person name="Irimia M."/>
            <person name="Korzh V."/>
            <person name="Kondrychyn I."/>
            <person name="Lim Z.W."/>
            <person name="Tay B.H."/>
            <person name="Tohari S."/>
            <person name="Kong K.W."/>
            <person name="Ho S."/>
            <person name="Lorente-Galdos B."/>
            <person name="Quilez J."/>
            <person name="Marques-Bonet T."/>
            <person name="Raney B.J."/>
            <person name="Ingham P.W."/>
            <person name="Tay A."/>
            <person name="Hillier L.W."/>
            <person name="Minx P."/>
            <person name="Boehm T."/>
            <person name="Wilson R.K."/>
            <person name="Brenner S."/>
            <person name="Warren W.C."/>
        </authorList>
    </citation>
    <scope>NUCLEOTIDE SEQUENCE</scope>
    <source>
        <tissue evidence="9">Intestine</tissue>
    </source>
</reference>
<protein>
    <submittedName>
        <fullName evidence="9">Semaphorin-6D</fullName>
    </submittedName>
</protein>
<keyword evidence="6" id="KW-1133">Transmembrane helix</keyword>